<keyword evidence="3" id="KW-1133">Transmembrane helix</keyword>
<feature type="region of interest" description="Disordered" evidence="2">
    <location>
        <begin position="395"/>
        <end position="469"/>
    </location>
</feature>
<accession>A0A9D3PEL8</accession>
<dbReference type="OrthoDB" id="9907187at2759"/>
<dbReference type="AlphaFoldDB" id="A0A9D3PEL8"/>
<evidence type="ECO:0000256" key="2">
    <source>
        <dbReference type="SAM" id="MobiDB-lite"/>
    </source>
</evidence>
<feature type="compositionally biased region" description="Basic and acidic residues" evidence="2">
    <location>
        <begin position="430"/>
        <end position="460"/>
    </location>
</feature>
<evidence type="ECO:0000313" key="4">
    <source>
        <dbReference type="EMBL" id="KAG7456239.1"/>
    </source>
</evidence>
<dbReference type="PANTHER" id="PTHR21734">
    <property type="entry name" value="INHIBITOR OF NUCLEAR FACTOR KAPPA-B KINASE-INTERACTING PROTEIN"/>
    <property type="match status" value="1"/>
</dbReference>
<evidence type="ECO:0008006" key="6">
    <source>
        <dbReference type="Google" id="ProtNLM"/>
    </source>
</evidence>
<keyword evidence="3" id="KW-0472">Membrane</keyword>
<protein>
    <recommendedName>
        <fullName evidence="6">Inhibitor of nuclear factor kappa-B kinase-interacting protein</fullName>
    </recommendedName>
</protein>
<dbReference type="EMBL" id="JAFDVH010000023">
    <property type="protein sequence ID" value="KAG7456239.1"/>
    <property type="molecule type" value="Genomic_DNA"/>
</dbReference>
<organism evidence="4 5">
    <name type="scientific">Megalops atlanticus</name>
    <name type="common">Tarpon</name>
    <name type="synonym">Clupea gigantea</name>
    <dbReference type="NCBI Taxonomy" id="7932"/>
    <lineage>
        <taxon>Eukaryota</taxon>
        <taxon>Metazoa</taxon>
        <taxon>Chordata</taxon>
        <taxon>Craniata</taxon>
        <taxon>Vertebrata</taxon>
        <taxon>Euteleostomi</taxon>
        <taxon>Actinopterygii</taxon>
        <taxon>Neopterygii</taxon>
        <taxon>Teleostei</taxon>
        <taxon>Elopiformes</taxon>
        <taxon>Megalopidae</taxon>
        <taxon>Megalops</taxon>
    </lineage>
</organism>
<feature type="region of interest" description="Disordered" evidence="2">
    <location>
        <begin position="1"/>
        <end position="41"/>
    </location>
</feature>
<comment type="caution">
    <text evidence="4">The sequence shown here is derived from an EMBL/GenBank/DDBJ whole genome shotgun (WGS) entry which is preliminary data.</text>
</comment>
<feature type="compositionally biased region" description="Basic and acidic residues" evidence="2">
    <location>
        <begin position="16"/>
        <end position="41"/>
    </location>
</feature>
<sequence>MPSNDLKQRKKATTQVKEDEKPDETSKPKGEEEEAKKVDVTERKSSALDVRTLACLLSVALCLVLSWIVLQQNARFADVEEKYKLLYRKTVVIKDLEDEIGEVSRKLDSSETDLQGAISSMSLVTKLEEDVSGLRAVVTATQEGERSASLDIQRVNQRFLNVTEAWQAGLEAAARDIGGLRAESRAAHGRVTEKVNEAEGLLRALAERLEELEESTRRNARALERTEEDDAGRVREQLDWNTRQIHRLEERQGALARRGAELADKLAEHVPRAERCQEQLPTVEDAVRSILRLTAELSAAQRRVEELTLQVFGVEDSALRAVTEILDIRRALDALQADNSILKMRNDLGVVKETVKDLYRARRELEDLELLSQQGAPEDLEPPSRQGALEDLELLSRQGEPEDLEPPSRQVELGDLELLSRQGAPEDLEPPSREGAPEDLDPLGRQEAPEGGEHGEHPEYNEPVELGDV</sequence>
<keyword evidence="3" id="KW-0812">Transmembrane</keyword>
<dbReference type="PANTHER" id="PTHR21734:SF11">
    <property type="entry name" value="INHIBITOR OF NUCLEAR FACTOR KAPPA-B KINASE-INTERACTING PROTEIN"/>
    <property type="match status" value="1"/>
</dbReference>
<evidence type="ECO:0000256" key="3">
    <source>
        <dbReference type="SAM" id="Phobius"/>
    </source>
</evidence>
<feature type="coiled-coil region" evidence="1">
    <location>
        <begin position="283"/>
        <end position="310"/>
    </location>
</feature>
<proteinExistence type="predicted"/>
<evidence type="ECO:0000256" key="1">
    <source>
        <dbReference type="SAM" id="Coils"/>
    </source>
</evidence>
<feature type="coiled-coil region" evidence="1">
    <location>
        <begin position="195"/>
        <end position="229"/>
    </location>
</feature>
<evidence type="ECO:0000313" key="5">
    <source>
        <dbReference type="Proteomes" id="UP001046870"/>
    </source>
</evidence>
<name>A0A9D3PEL8_MEGAT</name>
<dbReference type="Proteomes" id="UP001046870">
    <property type="component" value="Chromosome 23"/>
</dbReference>
<gene>
    <name evidence="4" type="ORF">MATL_G00249620</name>
</gene>
<dbReference type="InterPro" id="IPR024152">
    <property type="entry name" value="Inh_kappa-B_kinase-int"/>
</dbReference>
<feature type="transmembrane region" description="Helical" evidence="3">
    <location>
        <begin position="53"/>
        <end position="70"/>
    </location>
</feature>
<keyword evidence="1" id="KW-0175">Coiled coil</keyword>
<keyword evidence="5" id="KW-1185">Reference proteome</keyword>
<reference evidence="4" key="1">
    <citation type="submission" date="2021-01" db="EMBL/GenBank/DDBJ databases">
        <authorList>
            <person name="Zahm M."/>
            <person name="Roques C."/>
            <person name="Cabau C."/>
            <person name="Klopp C."/>
            <person name="Donnadieu C."/>
            <person name="Jouanno E."/>
            <person name="Lampietro C."/>
            <person name="Louis A."/>
            <person name="Herpin A."/>
            <person name="Echchiki A."/>
            <person name="Berthelot C."/>
            <person name="Parey E."/>
            <person name="Roest-Crollius H."/>
            <person name="Braasch I."/>
            <person name="Postlethwait J."/>
            <person name="Bobe J."/>
            <person name="Montfort J."/>
            <person name="Bouchez O."/>
            <person name="Begum T."/>
            <person name="Mejri S."/>
            <person name="Adams A."/>
            <person name="Chen W.-J."/>
            <person name="Guiguen Y."/>
        </authorList>
    </citation>
    <scope>NUCLEOTIDE SEQUENCE</scope>
    <source>
        <strain evidence="4">YG-15Mar2019-1</strain>
        <tissue evidence="4">Brain</tissue>
    </source>
</reference>